<dbReference type="HOGENOM" id="CLU_047250_1_1_6"/>
<protein>
    <recommendedName>
        <fullName evidence="1">Protein adenylyltransferase</fullName>
        <ecNumber evidence="1">2.7.7.108</ecNumber>
    </recommendedName>
    <alternativeName>
        <fullName evidence="1">AMPylator</fullName>
    </alternativeName>
</protein>
<dbReference type="InterPro" id="IPR036390">
    <property type="entry name" value="WH_DNA-bd_sf"/>
</dbReference>
<dbReference type="PANTHER" id="PTHR13504">
    <property type="entry name" value="FIDO DOMAIN-CONTAINING PROTEIN DDB_G0283145"/>
    <property type="match status" value="1"/>
</dbReference>
<keyword evidence="1" id="KW-0808">Transferase</keyword>
<feature type="binding site" evidence="4">
    <location>
        <begin position="260"/>
        <end position="261"/>
    </location>
    <ligand>
        <name>ATP</name>
        <dbReference type="ChEBI" id="CHEBI:30616"/>
    </ligand>
</feature>
<sequence length="387" mass="43569">MLVDAADFRSAEAGRLVRTPQGVLAFVPAPLPPALSFDQALVLALSRADTALSELSGIGRQLPNPHLLIAPYLRREAVLSSRIEGTQASISDLLADEAGQAPQAPADDVLEVRNYVTALEYGVERLRSLPLSLRLVRELHAKLMHGVRGERATPGEFRRSQNWIGPPGSTLATATYVPPPPEEMKQALGEWERFLHRRDDLPDLVQCALMHEHFEAIHPFLDGNGRVGRLLITLFLIERERLSQPLLYLSEYIERERSDYYACLQRIRTHGDWAGWLHYFLAGVRWSARRATRQARDLMDLRERMRRKVAQSPRALALVDELFVNPHINAARVKALLRVSDPTARAALADLEKAGLIHETSGRQWGRQYLARGVLRAIEKPAEDEHD</sequence>
<comment type="subunit">
    <text evidence="1">Homodimer.</text>
</comment>
<reference evidence="6" key="1">
    <citation type="submission" date="2015-03" db="EMBL/GenBank/DDBJ databases">
        <title>Draft genome sequence of Mizugakiibacter sediminis skMP5.</title>
        <authorList>
            <person name="Watanabe T."/>
            <person name="Kojima H."/>
            <person name="Fukui M."/>
        </authorList>
    </citation>
    <scope>NUCLEOTIDE SEQUENCE</scope>
    <source>
        <strain evidence="6">SkMP5</strain>
    </source>
</reference>
<dbReference type="GO" id="GO:0005524">
    <property type="term" value="F:ATP binding"/>
    <property type="evidence" value="ECO:0007669"/>
    <property type="project" value="UniProtKB-UniRule"/>
</dbReference>
<feature type="binding site" evidence="2">
    <location>
        <position position="84"/>
    </location>
    <ligand>
        <name>ATP</name>
        <dbReference type="ChEBI" id="CHEBI:30616"/>
    </ligand>
</feature>
<feature type="binding site" evidence="2">
    <location>
        <position position="260"/>
    </location>
    <ligand>
        <name>ATP</name>
        <dbReference type="ChEBI" id="CHEBI:30616"/>
    </ligand>
</feature>
<keyword evidence="1" id="KW-0548">Nucleotidyltransferase</keyword>
<dbReference type="Pfam" id="PF02661">
    <property type="entry name" value="Fic"/>
    <property type="match status" value="1"/>
</dbReference>
<dbReference type="PANTHER" id="PTHR13504:SF38">
    <property type="entry name" value="FIDO DOMAIN-CONTAINING PROTEIN"/>
    <property type="match status" value="1"/>
</dbReference>
<keyword evidence="1 2" id="KW-0067">ATP-binding</keyword>
<evidence type="ECO:0000256" key="1">
    <source>
        <dbReference type="PIRNR" id="PIRNR038925"/>
    </source>
</evidence>
<proteinExistence type="predicted"/>
<organism evidence="6">
    <name type="scientific">Mizugakiibacter sediminis</name>
    <dbReference type="NCBI Taxonomy" id="1475481"/>
    <lineage>
        <taxon>Bacteria</taxon>
        <taxon>Pseudomonadati</taxon>
        <taxon>Pseudomonadota</taxon>
        <taxon>Gammaproteobacteria</taxon>
        <taxon>Lysobacterales</taxon>
        <taxon>Rhodanobacteraceae</taxon>
        <taxon>Mizugakiibacter</taxon>
    </lineage>
</organism>
<name>A0A0U1PAQ0_9GAMM</name>
<dbReference type="SUPFAM" id="SSF46785">
    <property type="entry name" value="Winged helix' DNA-binding domain"/>
    <property type="match status" value="1"/>
</dbReference>
<comment type="catalytic activity">
    <reaction evidence="1">
        <text>L-threonyl-[protein] + ATP = 3-O-(5'-adenylyl)-L-threonyl-[protein] + diphosphate</text>
        <dbReference type="Rhea" id="RHEA:54292"/>
        <dbReference type="Rhea" id="RHEA-COMP:11060"/>
        <dbReference type="Rhea" id="RHEA-COMP:13847"/>
        <dbReference type="ChEBI" id="CHEBI:30013"/>
        <dbReference type="ChEBI" id="CHEBI:30616"/>
        <dbReference type="ChEBI" id="CHEBI:33019"/>
        <dbReference type="ChEBI" id="CHEBI:138113"/>
        <dbReference type="EC" id="2.7.7.108"/>
    </reaction>
</comment>
<dbReference type="PROSITE" id="PS51459">
    <property type="entry name" value="FIDO"/>
    <property type="match status" value="1"/>
</dbReference>
<comment type="catalytic activity">
    <reaction evidence="1">
        <text>L-tyrosyl-[protein] + ATP = O-(5'-adenylyl)-L-tyrosyl-[protein] + diphosphate</text>
        <dbReference type="Rhea" id="RHEA:54288"/>
        <dbReference type="Rhea" id="RHEA-COMP:10136"/>
        <dbReference type="Rhea" id="RHEA-COMP:13846"/>
        <dbReference type="ChEBI" id="CHEBI:30616"/>
        <dbReference type="ChEBI" id="CHEBI:33019"/>
        <dbReference type="ChEBI" id="CHEBI:46858"/>
        <dbReference type="ChEBI" id="CHEBI:83624"/>
        <dbReference type="EC" id="2.7.7.108"/>
    </reaction>
</comment>
<dbReference type="OrthoDB" id="9807853at2"/>
<dbReference type="GO" id="GO:0000287">
    <property type="term" value="F:magnesium ion binding"/>
    <property type="evidence" value="ECO:0007669"/>
    <property type="project" value="UniProtKB-UniRule"/>
</dbReference>
<evidence type="ECO:0000256" key="2">
    <source>
        <dbReference type="PIRSR" id="PIRSR038925-1"/>
    </source>
</evidence>
<dbReference type="InterPro" id="IPR003812">
    <property type="entry name" value="Fido"/>
</dbReference>
<gene>
    <name evidence="6" type="ORF">MBSD_1877</name>
</gene>
<dbReference type="PIRSF" id="PIRSF038925">
    <property type="entry name" value="AMP-prot_trans"/>
    <property type="match status" value="1"/>
</dbReference>
<feature type="binding site" evidence="4">
    <location>
        <begin position="222"/>
        <end position="229"/>
    </location>
    <ligand>
        <name>ATP</name>
        <dbReference type="ChEBI" id="CHEBI:30616"/>
    </ligand>
</feature>
<feature type="binding site" evidence="2">
    <location>
        <begin position="223"/>
        <end position="229"/>
    </location>
    <ligand>
        <name>ATP</name>
        <dbReference type="ChEBI" id="CHEBI:30616"/>
    </ligand>
</feature>
<evidence type="ECO:0000256" key="3">
    <source>
        <dbReference type="PIRSR" id="PIRSR640198-1"/>
    </source>
</evidence>
<dbReference type="InterPro" id="IPR036597">
    <property type="entry name" value="Fido-like_dom_sf"/>
</dbReference>
<feature type="domain" description="Fido" evidence="5">
    <location>
        <begin position="131"/>
        <end position="282"/>
    </location>
</feature>
<dbReference type="GO" id="GO:0042803">
    <property type="term" value="F:protein homodimerization activity"/>
    <property type="evidence" value="ECO:0007669"/>
    <property type="project" value="UniProtKB-UniRule"/>
</dbReference>
<dbReference type="GO" id="GO:0070733">
    <property type="term" value="F:AMPylase activity"/>
    <property type="evidence" value="ECO:0007669"/>
    <property type="project" value="UniProtKB-UniRule"/>
</dbReference>
<evidence type="ECO:0000313" key="6">
    <source>
        <dbReference type="EMBL" id="GAN45331.1"/>
    </source>
</evidence>
<dbReference type="SUPFAM" id="SSF140931">
    <property type="entry name" value="Fic-like"/>
    <property type="match status" value="1"/>
</dbReference>
<dbReference type="InterPro" id="IPR026287">
    <property type="entry name" value="SoFic-like"/>
</dbReference>
<accession>A0A0U1PAQ0</accession>
<evidence type="ECO:0000259" key="5">
    <source>
        <dbReference type="PROSITE" id="PS51459"/>
    </source>
</evidence>
<feature type="binding site" evidence="2">
    <location>
        <position position="218"/>
    </location>
    <ligand>
        <name>ATP</name>
        <dbReference type="ChEBI" id="CHEBI:30616"/>
    </ligand>
</feature>
<dbReference type="AlphaFoldDB" id="A0A0U1PAQ0"/>
<keyword evidence="1 2" id="KW-0547">Nucleotide-binding</keyword>
<dbReference type="Gene3D" id="1.10.3290.10">
    <property type="entry name" value="Fido-like domain"/>
    <property type="match status" value="1"/>
</dbReference>
<dbReference type="EC" id="2.7.7.108" evidence="1"/>
<comment type="function">
    <text evidence="1">Adenylyltransferase that mediates the addition of adenosine 5'-monophosphate (AMP) to specific residues of target proteins.</text>
</comment>
<dbReference type="InterPro" id="IPR040198">
    <property type="entry name" value="Fido_containing"/>
</dbReference>
<dbReference type="Pfam" id="PF13784">
    <property type="entry name" value="Fic_N"/>
    <property type="match status" value="1"/>
</dbReference>
<feature type="active site" evidence="3">
    <location>
        <position position="218"/>
    </location>
</feature>
<dbReference type="EMBL" id="DF952380">
    <property type="protein sequence ID" value="GAN45331.1"/>
    <property type="molecule type" value="Genomic_DNA"/>
</dbReference>
<dbReference type="InterPro" id="IPR025758">
    <property type="entry name" value="Fic/DOC_N"/>
</dbReference>
<evidence type="ECO:0000256" key="4">
    <source>
        <dbReference type="PIRSR" id="PIRSR640198-2"/>
    </source>
</evidence>